<evidence type="ECO:0000256" key="11">
    <source>
        <dbReference type="ARBA" id="ARBA00023136"/>
    </source>
</evidence>
<sequence length="240" mass="26728">MLKLLMILFGAGKLGPLLLTLGSMALSLVIYAQLFGWWYAAGFIALLFIHEMGHYLAARQRGLQVGAPTFIPFVGAWIQLKEQPMDVETEAWVGFAGPLLGTLGALGCYYIGRQGGSEIWLALAYIGFILNLFNLIPLSPFDGGRIVAIISPRLWLVGVPVLIALFFYRPSPLLLLVAVLAAPQVWSVLRGRERHDKPEGYYRVSLEQRIQYACYYLALLGFLAIMSHDVHLMLSHLRSH</sequence>
<keyword evidence="15" id="KW-1185">Reference proteome</keyword>
<evidence type="ECO:0000256" key="9">
    <source>
        <dbReference type="ARBA" id="ARBA00022989"/>
    </source>
</evidence>
<keyword evidence="7" id="KW-0378">Hydrolase</keyword>
<gene>
    <name evidence="14" type="ORF">ACFOSS_07295</name>
</gene>
<dbReference type="InterPro" id="IPR008915">
    <property type="entry name" value="Peptidase_M50"/>
</dbReference>
<feature type="transmembrane region" description="Helical" evidence="12">
    <location>
        <begin position="37"/>
        <end position="56"/>
    </location>
</feature>
<keyword evidence="9 12" id="KW-1133">Transmembrane helix</keyword>
<dbReference type="Pfam" id="PF02163">
    <property type="entry name" value="Peptidase_M50"/>
    <property type="match status" value="2"/>
</dbReference>
<accession>A0ABV8CN61</accession>
<feature type="transmembrane region" description="Helical" evidence="12">
    <location>
        <begin position="209"/>
        <end position="234"/>
    </location>
</feature>
<dbReference type="PANTHER" id="PTHR39188">
    <property type="entry name" value="MEMBRANE-ASSOCIATED ZINC METALLOPROTEASE M50B"/>
    <property type="match status" value="1"/>
</dbReference>
<dbReference type="GO" id="GO:0008233">
    <property type="term" value="F:peptidase activity"/>
    <property type="evidence" value="ECO:0007669"/>
    <property type="project" value="UniProtKB-KW"/>
</dbReference>
<evidence type="ECO:0000256" key="1">
    <source>
        <dbReference type="ARBA" id="ARBA00001947"/>
    </source>
</evidence>
<comment type="cofactor">
    <cofactor evidence="1">
        <name>Zn(2+)</name>
        <dbReference type="ChEBI" id="CHEBI:29105"/>
    </cofactor>
</comment>
<feature type="transmembrane region" description="Helical" evidence="12">
    <location>
        <begin position="119"/>
        <end position="140"/>
    </location>
</feature>
<keyword evidence="5 12" id="KW-0812">Transmembrane</keyword>
<protein>
    <submittedName>
        <fullName evidence="14">Site-2 protease family protein</fullName>
    </submittedName>
</protein>
<dbReference type="EMBL" id="JBHSAF010000006">
    <property type="protein sequence ID" value="MFC3913266.1"/>
    <property type="molecule type" value="Genomic_DNA"/>
</dbReference>
<evidence type="ECO:0000256" key="8">
    <source>
        <dbReference type="ARBA" id="ARBA00022833"/>
    </source>
</evidence>
<feature type="transmembrane region" description="Helical" evidence="12">
    <location>
        <begin position="63"/>
        <end position="80"/>
    </location>
</feature>
<comment type="subcellular location">
    <subcellularLocation>
        <location evidence="2">Membrane</location>
        <topology evidence="2">Multi-pass membrane protein</topology>
    </subcellularLocation>
</comment>
<feature type="domain" description="Peptidase M50" evidence="13">
    <location>
        <begin position="115"/>
        <end position="150"/>
    </location>
</feature>
<dbReference type="Proteomes" id="UP001595692">
    <property type="component" value="Unassembled WGS sequence"/>
</dbReference>
<comment type="caution">
    <text evidence="14">The sequence shown here is derived from an EMBL/GenBank/DDBJ whole genome shotgun (WGS) entry which is preliminary data.</text>
</comment>
<dbReference type="CDD" id="cd06160">
    <property type="entry name" value="S2P-M50_like_2"/>
    <property type="match status" value="1"/>
</dbReference>
<feature type="domain" description="Peptidase M50" evidence="13">
    <location>
        <begin position="40"/>
        <end position="112"/>
    </location>
</feature>
<evidence type="ECO:0000259" key="13">
    <source>
        <dbReference type="Pfam" id="PF02163"/>
    </source>
</evidence>
<keyword evidence="10" id="KW-0482">Metalloprotease</keyword>
<reference evidence="15" key="1">
    <citation type="journal article" date="2019" name="Int. J. Syst. Evol. Microbiol.">
        <title>The Global Catalogue of Microorganisms (GCM) 10K type strain sequencing project: providing services to taxonomists for standard genome sequencing and annotation.</title>
        <authorList>
            <consortium name="The Broad Institute Genomics Platform"/>
            <consortium name="The Broad Institute Genome Sequencing Center for Infectious Disease"/>
            <person name="Wu L."/>
            <person name="Ma J."/>
        </authorList>
    </citation>
    <scope>NUCLEOTIDE SEQUENCE [LARGE SCALE GENOMIC DNA]</scope>
    <source>
        <strain evidence="15">CCUG 54939</strain>
    </source>
</reference>
<evidence type="ECO:0000313" key="14">
    <source>
        <dbReference type="EMBL" id="MFC3913266.1"/>
    </source>
</evidence>
<evidence type="ECO:0000256" key="7">
    <source>
        <dbReference type="ARBA" id="ARBA00022801"/>
    </source>
</evidence>
<comment type="similarity">
    <text evidence="3">Belongs to the peptidase M50B family.</text>
</comment>
<keyword evidence="4 14" id="KW-0645">Protease</keyword>
<proteinExistence type="inferred from homology"/>
<keyword evidence="11 12" id="KW-0472">Membrane</keyword>
<keyword evidence="8" id="KW-0862">Zinc</keyword>
<evidence type="ECO:0000313" key="15">
    <source>
        <dbReference type="Proteomes" id="UP001595692"/>
    </source>
</evidence>
<feature type="transmembrane region" description="Helical" evidence="12">
    <location>
        <begin position="92"/>
        <end position="112"/>
    </location>
</feature>
<evidence type="ECO:0000256" key="10">
    <source>
        <dbReference type="ARBA" id="ARBA00023049"/>
    </source>
</evidence>
<evidence type="ECO:0000256" key="12">
    <source>
        <dbReference type="SAM" id="Phobius"/>
    </source>
</evidence>
<dbReference type="RefSeq" id="WP_377151537.1">
    <property type="nucleotide sequence ID" value="NZ_JBHSAF010000006.1"/>
</dbReference>
<feature type="transmembrane region" description="Helical" evidence="12">
    <location>
        <begin position="146"/>
        <end position="168"/>
    </location>
</feature>
<evidence type="ECO:0000256" key="5">
    <source>
        <dbReference type="ARBA" id="ARBA00022692"/>
    </source>
</evidence>
<evidence type="ECO:0000256" key="2">
    <source>
        <dbReference type="ARBA" id="ARBA00004141"/>
    </source>
</evidence>
<organism evidence="14 15">
    <name type="scientific">Pseudaeromonas sharmana</name>
    <dbReference type="NCBI Taxonomy" id="328412"/>
    <lineage>
        <taxon>Bacteria</taxon>
        <taxon>Pseudomonadati</taxon>
        <taxon>Pseudomonadota</taxon>
        <taxon>Gammaproteobacteria</taxon>
        <taxon>Aeromonadales</taxon>
        <taxon>Aeromonadaceae</taxon>
        <taxon>Pseudaeromonas</taxon>
    </lineage>
</organism>
<name>A0ABV8CN61_9GAMM</name>
<keyword evidence="6" id="KW-0479">Metal-binding</keyword>
<evidence type="ECO:0000256" key="3">
    <source>
        <dbReference type="ARBA" id="ARBA00007931"/>
    </source>
</evidence>
<dbReference type="GO" id="GO:0006508">
    <property type="term" value="P:proteolysis"/>
    <property type="evidence" value="ECO:0007669"/>
    <property type="project" value="UniProtKB-KW"/>
</dbReference>
<evidence type="ECO:0000256" key="4">
    <source>
        <dbReference type="ARBA" id="ARBA00022670"/>
    </source>
</evidence>
<evidence type="ECO:0000256" key="6">
    <source>
        <dbReference type="ARBA" id="ARBA00022723"/>
    </source>
</evidence>
<dbReference type="PANTHER" id="PTHR39188:SF3">
    <property type="entry name" value="STAGE IV SPORULATION PROTEIN FB"/>
    <property type="match status" value="1"/>
</dbReference>